<evidence type="ECO:0000313" key="3">
    <source>
        <dbReference type="WBParaSite" id="jg13753"/>
    </source>
</evidence>
<name>A0A915CXX9_9BILA</name>
<feature type="compositionally biased region" description="Basic and acidic residues" evidence="1">
    <location>
        <begin position="61"/>
        <end position="81"/>
    </location>
</feature>
<sequence>MSDAIIFELPENVRDDSIMEQLCEVRRHFVTPTSFCVQDENSQQEAPSHYSGYEDANRRSFRAEKSYRSQQEARSENERISSETLKTKQWILQSSEFKASDGWFDGFKHSHLIVFKSHQEKRPSSILIHFPTYRKNVKRQRA</sequence>
<accession>A0A915CXX9</accession>
<protein>
    <submittedName>
        <fullName evidence="3">HTH CENPB-type domain-containing protein</fullName>
    </submittedName>
</protein>
<evidence type="ECO:0000256" key="1">
    <source>
        <dbReference type="SAM" id="MobiDB-lite"/>
    </source>
</evidence>
<dbReference type="AlphaFoldDB" id="A0A915CXX9"/>
<proteinExistence type="predicted"/>
<keyword evidence="2" id="KW-1185">Reference proteome</keyword>
<organism evidence="2 3">
    <name type="scientific">Ditylenchus dipsaci</name>
    <dbReference type="NCBI Taxonomy" id="166011"/>
    <lineage>
        <taxon>Eukaryota</taxon>
        <taxon>Metazoa</taxon>
        <taxon>Ecdysozoa</taxon>
        <taxon>Nematoda</taxon>
        <taxon>Chromadorea</taxon>
        <taxon>Rhabditida</taxon>
        <taxon>Tylenchina</taxon>
        <taxon>Tylenchomorpha</taxon>
        <taxon>Sphaerularioidea</taxon>
        <taxon>Anguinidae</taxon>
        <taxon>Anguininae</taxon>
        <taxon>Ditylenchus</taxon>
    </lineage>
</organism>
<dbReference type="WBParaSite" id="jg13753">
    <property type="protein sequence ID" value="jg13753"/>
    <property type="gene ID" value="jg13753"/>
</dbReference>
<reference evidence="3" key="1">
    <citation type="submission" date="2022-11" db="UniProtKB">
        <authorList>
            <consortium name="WormBaseParasite"/>
        </authorList>
    </citation>
    <scope>IDENTIFICATION</scope>
</reference>
<evidence type="ECO:0000313" key="2">
    <source>
        <dbReference type="Proteomes" id="UP000887574"/>
    </source>
</evidence>
<dbReference type="Proteomes" id="UP000887574">
    <property type="component" value="Unplaced"/>
</dbReference>
<feature type="region of interest" description="Disordered" evidence="1">
    <location>
        <begin position="61"/>
        <end position="83"/>
    </location>
</feature>